<sequence length="90" mass="10153">MQALSPLSTPQRRNTAPIRRSAPAGLQQRRIQRSNVAPPRKTDVWRTNDYVRFAFIVDAQDTSSGTIENDVKFSLQLKPTALHIHDGTQI</sequence>
<feature type="region of interest" description="Disordered" evidence="1">
    <location>
        <begin position="1"/>
        <end position="40"/>
    </location>
</feature>
<dbReference type="Proteomes" id="UP000499080">
    <property type="component" value="Unassembled WGS sequence"/>
</dbReference>
<comment type="caution">
    <text evidence="2">The sequence shown here is derived from an EMBL/GenBank/DDBJ whole genome shotgun (WGS) entry which is preliminary data.</text>
</comment>
<accession>A0A4Y2KA52</accession>
<keyword evidence="3" id="KW-1185">Reference proteome</keyword>
<reference evidence="2 3" key="1">
    <citation type="journal article" date="2019" name="Sci. Rep.">
        <title>Orb-weaving spider Araneus ventricosus genome elucidates the spidroin gene catalogue.</title>
        <authorList>
            <person name="Kono N."/>
            <person name="Nakamura H."/>
            <person name="Ohtoshi R."/>
            <person name="Moran D.A.P."/>
            <person name="Shinohara A."/>
            <person name="Yoshida Y."/>
            <person name="Fujiwara M."/>
            <person name="Mori M."/>
            <person name="Tomita M."/>
            <person name="Arakawa K."/>
        </authorList>
    </citation>
    <scope>NUCLEOTIDE SEQUENCE [LARGE SCALE GENOMIC DNA]</scope>
</reference>
<evidence type="ECO:0000313" key="3">
    <source>
        <dbReference type="Proteomes" id="UP000499080"/>
    </source>
</evidence>
<protein>
    <submittedName>
        <fullName evidence="2">Uncharacterized protein</fullName>
    </submittedName>
</protein>
<name>A0A4Y2KA52_ARAVE</name>
<feature type="compositionally biased region" description="Polar residues" evidence="1">
    <location>
        <begin position="1"/>
        <end position="14"/>
    </location>
</feature>
<evidence type="ECO:0000313" key="2">
    <source>
        <dbReference type="EMBL" id="GBM99583.1"/>
    </source>
</evidence>
<evidence type="ECO:0000256" key="1">
    <source>
        <dbReference type="SAM" id="MobiDB-lite"/>
    </source>
</evidence>
<proteinExistence type="predicted"/>
<dbReference type="EMBL" id="BGPR01194106">
    <property type="protein sequence ID" value="GBM99583.1"/>
    <property type="molecule type" value="Genomic_DNA"/>
</dbReference>
<dbReference type="AlphaFoldDB" id="A0A4Y2KA52"/>
<gene>
    <name evidence="2" type="ORF">AVEN_34271_1</name>
</gene>
<organism evidence="2 3">
    <name type="scientific">Araneus ventricosus</name>
    <name type="common">Orbweaver spider</name>
    <name type="synonym">Epeira ventricosa</name>
    <dbReference type="NCBI Taxonomy" id="182803"/>
    <lineage>
        <taxon>Eukaryota</taxon>
        <taxon>Metazoa</taxon>
        <taxon>Ecdysozoa</taxon>
        <taxon>Arthropoda</taxon>
        <taxon>Chelicerata</taxon>
        <taxon>Arachnida</taxon>
        <taxon>Araneae</taxon>
        <taxon>Araneomorphae</taxon>
        <taxon>Entelegynae</taxon>
        <taxon>Araneoidea</taxon>
        <taxon>Araneidae</taxon>
        <taxon>Araneus</taxon>
    </lineage>
</organism>